<evidence type="ECO:0000313" key="3">
    <source>
        <dbReference type="Proteomes" id="UP000286806"/>
    </source>
</evidence>
<name>A0A401JDQ1_9PROT</name>
<dbReference type="GO" id="GO:0016787">
    <property type="term" value="F:hydrolase activity"/>
    <property type="evidence" value="ECO:0007669"/>
    <property type="project" value="UniProtKB-KW"/>
</dbReference>
<accession>A0A401JDQ1</accession>
<evidence type="ECO:0000259" key="1">
    <source>
        <dbReference type="Pfam" id="PF02129"/>
    </source>
</evidence>
<dbReference type="Gene3D" id="3.40.50.1820">
    <property type="entry name" value="alpha/beta hydrolase"/>
    <property type="match status" value="1"/>
</dbReference>
<feature type="domain" description="Xaa-Pro dipeptidyl-peptidase-like" evidence="1">
    <location>
        <begin position="33"/>
        <end position="135"/>
    </location>
</feature>
<organism evidence="2 3">
    <name type="scientific">Sulfuriferula multivorans</name>
    <dbReference type="NCBI Taxonomy" id="1559896"/>
    <lineage>
        <taxon>Bacteria</taxon>
        <taxon>Pseudomonadati</taxon>
        <taxon>Pseudomonadota</taxon>
        <taxon>Betaproteobacteria</taxon>
        <taxon>Nitrosomonadales</taxon>
        <taxon>Sulfuricellaceae</taxon>
        <taxon>Sulfuriferula</taxon>
    </lineage>
</organism>
<gene>
    <name evidence="2" type="ORF">SFMTTN_1535</name>
</gene>
<dbReference type="Proteomes" id="UP000286806">
    <property type="component" value="Unassembled WGS sequence"/>
</dbReference>
<protein>
    <submittedName>
        <fullName evidence="2">Alpha/beta hydrolase</fullName>
    </submittedName>
</protein>
<dbReference type="PANTHER" id="PTHR42103:SF2">
    <property type="entry name" value="AB HYDROLASE-1 DOMAIN-CONTAINING PROTEIN"/>
    <property type="match status" value="1"/>
</dbReference>
<dbReference type="AlphaFoldDB" id="A0A401JDQ1"/>
<dbReference type="InterPro" id="IPR000383">
    <property type="entry name" value="Xaa-Pro-like_dom"/>
</dbReference>
<dbReference type="RefSeq" id="WP_124704530.1">
    <property type="nucleotide sequence ID" value="NZ_BGOW01000014.1"/>
</dbReference>
<keyword evidence="2" id="KW-0378">Hydrolase</keyword>
<reference evidence="2 3" key="1">
    <citation type="journal article" date="2019" name="Front. Microbiol.">
        <title>Genomes of Neutrophilic Sulfur-Oxidizing Chemolithoautotrophs Representing 9 Proteobacterial Species From 8 Genera.</title>
        <authorList>
            <person name="Watanabe T."/>
            <person name="Kojima H."/>
            <person name="Umezawa K."/>
            <person name="Hori C."/>
            <person name="Takasuka T.E."/>
            <person name="Kato Y."/>
            <person name="Fukui M."/>
        </authorList>
    </citation>
    <scope>NUCLEOTIDE SEQUENCE [LARGE SCALE GENOMIC DNA]</scope>
    <source>
        <strain evidence="2 3">TTN</strain>
    </source>
</reference>
<dbReference type="EMBL" id="BGOW01000014">
    <property type="protein sequence ID" value="GBL45724.1"/>
    <property type="molecule type" value="Genomic_DNA"/>
</dbReference>
<proteinExistence type="predicted"/>
<comment type="caution">
    <text evidence="2">The sequence shown here is derived from an EMBL/GenBank/DDBJ whole genome shotgun (WGS) entry which is preliminary data.</text>
</comment>
<dbReference type="Pfam" id="PF02129">
    <property type="entry name" value="Peptidase_S15"/>
    <property type="match status" value="1"/>
</dbReference>
<evidence type="ECO:0000313" key="2">
    <source>
        <dbReference type="EMBL" id="GBL45724.1"/>
    </source>
</evidence>
<sequence>MKRSKLRIKTAIGNIETLVNDPGSERRGLAFIAHPHPLHGGTLDNKVVQTLAQTCHDEGYVAVRPNFRGVGGSDGEYDGGLGETYDMLAVIAFVRAQYAAPLPLILAGFSFGAYVQHRVAQHLAHAKLILIGPAVNMYDFDAVPAHTHVIHGEHDELVPLAAAQAWAQASGAQLSVIHDTGHFFHGKLAELKAAALAACHS</sequence>
<dbReference type="SUPFAM" id="SSF53474">
    <property type="entry name" value="alpha/beta-Hydrolases"/>
    <property type="match status" value="1"/>
</dbReference>
<dbReference type="PANTHER" id="PTHR42103">
    <property type="entry name" value="ALPHA/BETA-HYDROLASES SUPERFAMILY PROTEIN"/>
    <property type="match status" value="1"/>
</dbReference>
<dbReference type="OrthoDB" id="9800435at2"/>
<keyword evidence="3" id="KW-1185">Reference proteome</keyword>
<dbReference type="InterPro" id="IPR029058">
    <property type="entry name" value="AB_hydrolase_fold"/>
</dbReference>